<feature type="compositionally biased region" description="Basic and acidic residues" evidence="1">
    <location>
        <begin position="1"/>
        <end position="10"/>
    </location>
</feature>
<dbReference type="EMBL" id="CP017556">
    <property type="protein sequence ID" value="AOW03875.1"/>
    <property type="molecule type" value="Genomic_DNA"/>
</dbReference>
<name>A0A1D8NE09_YARLL</name>
<feature type="compositionally biased region" description="Basic and acidic residues" evidence="1">
    <location>
        <begin position="29"/>
        <end position="40"/>
    </location>
</feature>
<evidence type="ECO:0000259" key="2">
    <source>
        <dbReference type="Pfam" id="PF04696"/>
    </source>
</evidence>
<gene>
    <name evidence="4" type="ORF">B0I71DRAFT_135320</name>
    <name evidence="3" type="ORF">YALI1_D13013g</name>
</gene>
<dbReference type="Proteomes" id="UP000182444">
    <property type="component" value="Chromosome 1D"/>
</dbReference>
<reference evidence="3 5" key="1">
    <citation type="journal article" date="2016" name="PLoS ONE">
        <title>Sequence Assembly of Yarrowia lipolytica Strain W29/CLIB89 Shows Transposable Element Diversity.</title>
        <authorList>
            <person name="Magnan C."/>
            <person name="Yu J."/>
            <person name="Chang I."/>
            <person name="Jahn E."/>
            <person name="Kanomata Y."/>
            <person name="Wu J."/>
            <person name="Zeller M."/>
            <person name="Oakes M."/>
            <person name="Baldi P."/>
            <person name="Sandmeyer S."/>
        </authorList>
    </citation>
    <scope>NUCLEOTIDE SEQUENCE [LARGE SCALE GENOMIC DNA]</scope>
    <source>
        <strain evidence="3">CLIB89</strain>
        <strain evidence="5">CLIB89(W29)</strain>
    </source>
</reference>
<reference evidence="4 6" key="2">
    <citation type="submission" date="2018-07" db="EMBL/GenBank/DDBJ databases">
        <title>Draft Genome Assemblies for Five Robust Yarrowia lipolytica Strains Exhibiting High Lipid Production and Pentose Sugar Utilization and Sugar Alcohol Secretion from Undetoxified Lignocellulosic Biomass Hydrolysates.</title>
        <authorList>
            <consortium name="DOE Joint Genome Institute"/>
            <person name="Walker C."/>
            <person name="Ryu S."/>
            <person name="Na H."/>
            <person name="Zane M."/>
            <person name="LaButti K."/>
            <person name="Lipzen A."/>
            <person name="Haridas S."/>
            <person name="Barry K."/>
            <person name="Grigoriev I.V."/>
            <person name="Quarterman J."/>
            <person name="Slininger P."/>
            <person name="Dien B."/>
            <person name="Trinh C.T."/>
        </authorList>
    </citation>
    <scope>NUCLEOTIDE SEQUENCE [LARGE SCALE GENOMIC DNA]</scope>
    <source>
        <strain evidence="4 6">YB392</strain>
    </source>
</reference>
<evidence type="ECO:0000313" key="3">
    <source>
        <dbReference type="EMBL" id="AOW03875.1"/>
    </source>
</evidence>
<accession>A0A1D8NE09</accession>
<organism evidence="3 5">
    <name type="scientific">Yarrowia lipolytica</name>
    <name type="common">Candida lipolytica</name>
    <dbReference type="NCBI Taxonomy" id="4952"/>
    <lineage>
        <taxon>Eukaryota</taxon>
        <taxon>Fungi</taxon>
        <taxon>Dikarya</taxon>
        <taxon>Ascomycota</taxon>
        <taxon>Saccharomycotina</taxon>
        <taxon>Dipodascomycetes</taxon>
        <taxon>Dipodascales</taxon>
        <taxon>Dipodascales incertae sedis</taxon>
        <taxon>Yarrowia</taxon>
    </lineage>
</organism>
<evidence type="ECO:0000313" key="4">
    <source>
        <dbReference type="EMBL" id="RDW23824.1"/>
    </source>
</evidence>
<feature type="domain" description="Pinin/SDK/MemA protein" evidence="2">
    <location>
        <begin position="37"/>
        <end position="151"/>
    </location>
</feature>
<protein>
    <recommendedName>
        <fullName evidence="2">Pinin/SDK/MemA protein domain-containing protein</fullName>
    </recommendedName>
</protein>
<sequence>MSEKSTRASSEDTVVGCDTSMSTNTTPDLRPRPLRDDSSRGKRLMGDLLGSLQGGKAGTRKGVTGNRGADLTKSDIEQRIRNRRANQGSQESQALKETILRKRRERKKLEMTKRHEKMRNDARFLQTQTRPVITFLPRVLTQEDSAVIKEQCKGVEYDIQREVAKQGDGIDNK</sequence>
<dbReference type="EMBL" id="KZ859063">
    <property type="protein sequence ID" value="RDW23824.1"/>
    <property type="molecule type" value="Genomic_DNA"/>
</dbReference>
<evidence type="ECO:0000313" key="6">
    <source>
        <dbReference type="Proteomes" id="UP000256601"/>
    </source>
</evidence>
<proteinExistence type="predicted"/>
<evidence type="ECO:0000313" key="5">
    <source>
        <dbReference type="Proteomes" id="UP000182444"/>
    </source>
</evidence>
<feature type="region of interest" description="Disordered" evidence="1">
    <location>
        <begin position="1"/>
        <end position="105"/>
    </location>
</feature>
<dbReference type="AlphaFoldDB" id="A0A1D8NE09"/>
<dbReference type="InterPro" id="IPR006786">
    <property type="entry name" value="Pinin_SDK_MemA"/>
</dbReference>
<feature type="compositionally biased region" description="Basic and acidic residues" evidence="1">
    <location>
        <begin position="70"/>
        <end position="80"/>
    </location>
</feature>
<dbReference type="Proteomes" id="UP000256601">
    <property type="component" value="Unassembled WGS sequence"/>
</dbReference>
<dbReference type="VEuPathDB" id="FungiDB:YALI1_D13013g"/>
<dbReference type="Pfam" id="PF04696">
    <property type="entry name" value="Pinin_SDK_memA"/>
    <property type="match status" value="1"/>
</dbReference>
<evidence type="ECO:0000256" key="1">
    <source>
        <dbReference type="SAM" id="MobiDB-lite"/>
    </source>
</evidence>